<dbReference type="Proteomes" id="UP000624244">
    <property type="component" value="Unassembled WGS sequence"/>
</dbReference>
<dbReference type="GO" id="GO:0016491">
    <property type="term" value="F:oxidoreductase activity"/>
    <property type="evidence" value="ECO:0007669"/>
    <property type="project" value="UniProtKB-KW"/>
</dbReference>
<dbReference type="PRINTS" id="PR00069">
    <property type="entry name" value="ALDKETRDTASE"/>
</dbReference>
<dbReference type="InterPro" id="IPR023210">
    <property type="entry name" value="NADP_OxRdtase_dom"/>
</dbReference>
<name>A0A8H5ZK35_COCSA</name>
<comment type="similarity">
    <text evidence="1">Belongs to the aldo/keto reductase family.</text>
</comment>
<dbReference type="EMBL" id="WNKQ01000007">
    <property type="protein sequence ID" value="KAF5850239.1"/>
    <property type="molecule type" value="Genomic_DNA"/>
</dbReference>
<dbReference type="Gene3D" id="3.20.20.100">
    <property type="entry name" value="NADP-dependent oxidoreductase domain"/>
    <property type="match status" value="1"/>
</dbReference>
<feature type="binding site" evidence="4">
    <location>
        <position position="157"/>
    </location>
    <ligand>
        <name>substrate</name>
    </ligand>
</feature>
<dbReference type="PIRSF" id="PIRSF000097">
    <property type="entry name" value="AKR"/>
    <property type="match status" value="1"/>
</dbReference>
<dbReference type="PANTHER" id="PTHR43827">
    <property type="entry name" value="2,5-DIKETO-D-GLUCONIC ACID REDUCTASE"/>
    <property type="match status" value="1"/>
</dbReference>
<reference evidence="7" key="1">
    <citation type="submission" date="2019-11" db="EMBL/GenBank/DDBJ databases">
        <title>Bipolaris sorokiniana Genome sequencing.</title>
        <authorList>
            <person name="Wang H."/>
        </authorList>
    </citation>
    <scope>NUCLEOTIDE SEQUENCE</scope>
</reference>
<evidence type="ECO:0000256" key="2">
    <source>
        <dbReference type="ARBA" id="ARBA00023002"/>
    </source>
</evidence>
<feature type="domain" description="NADP-dependent oxidoreductase" evidence="6">
    <location>
        <begin position="77"/>
        <end position="311"/>
    </location>
</feature>
<evidence type="ECO:0000259" key="6">
    <source>
        <dbReference type="Pfam" id="PF00248"/>
    </source>
</evidence>
<dbReference type="InterPro" id="IPR036812">
    <property type="entry name" value="NAD(P)_OxRdtase_dom_sf"/>
</dbReference>
<dbReference type="InterPro" id="IPR020471">
    <property type="entry name" value="AKR"/>
</dbReference>
<dbReference type="PANTHER" id="PTHR43827:SF13">
    <property type="entry name" value="ALDO_KETO REDUCTASE FAMILY PROTEIN"/>
    <property type="match status" value="1"/>
</dbReference>
<dbReference type="Pfam" id="PF00248">
    <property type="entry name" value="Aldo_ket_red"/>
    <property type="match status" value="1"/>
</dbReference>
<keyword evidence="2" id="KW-0560">Oxidoreductase</keyword>
<gene>
    <name evidence="7" type="ORF">GGP41_002512</name>
</gene>
<evidence type="ECO:0000313" key="8">
    <source>
        <dbReference type="Proteomes" id="UP000624244"/>
    </source>
</evidence>
<dbReference type="SUPFAM" id="SSF51430">
    <property type="entry name" value="NAD(P)-linked oxidoreductase"/>
    <property type="match status" value="1"/>
</dbReference>
<dbReference type="PROSITE" id="PS00063">
    <property type="entry name" value="ALDOKETO_REDUCTASE_3"/>
    <property type="match status" value="1"/>
</dbReference>
<protein>
    <recommendedName>
        <fullName evidence="6">NADP-dependent oxidoreductase domain-containing protein</fullName>
    </recommendedName>
</protein>
<evidence type="ECO:0000313" key="7">
    <source>
        <dbReference type="EMBL" id="KAF5850239.1"/>
    </source>
</evidence>
<feature type="site" description="Lowers pKa of active site Tyr" evidence="5">
    <location>
        <position position="122"/>
    </location>
</feature>
<dbReference type="PROSITE" id="PS00798">
    <property type="entry name" value="ALDOKETO_REDUCTASE_1"/>
    <property type="match status" value="1"/>
</dbReference>
<evidence type="ECO:0000256" key="5">
    <source>
        <dbReference type="PIRSR" id="PIRSR000097-3"/>
    </source>
</evidence>
<evidence type="ECO:0000256" key="3">
    <source>
        <dbReference type="PIRSR" id="PIRSR000097-1"/>
    </source>
</evidence>
<dbReference type="FunFam" id="3.20.20.100:FF:000015">
    <property type="entry name" value="Oxidoreductase, aldo/keto reductase family"/>
    <property type="match status" value="1"/>
</dbReference>
<dbReference type="PROSITE" id="PS00062">
    <property type="entry name" value="ALDOKETO_REDUCTASE_2"/>
    <property type="match status" value="1"/>
</dbReference>
<feature type="active site" description="Proton donor" evidence="3">
    <location>
        <position position="97"/>
    </location>
</feature>
<organism evidence="7 8">
    <name type="scientific">Cochliobolus sativus</name>
    <name type="common">Common root rot and spot blotch fungus</name>
    <name type="synonym">Bipolaris sorokiniana</name>
    <dbReference type="NCBI Taxonomy" id="45130"/>
    <lineage>
        <taxon>Eukaryota</taxon>
        <taxon>Fungi</taxon>
        <taxon>Dikarya</taxon>
        <taxon>Ascomycota</taxon>
        <taxon>Pezizomycotina</taxon>
        <taxon>Dothideomycetes</taxon>
        <taxon>Pleosporomycetidae</taxon>
        <taxon>Pleosporales</taxon>
        <taxon>Pleosporineae</taxon>
        <taxon>Pleosporaceae</taxon>
        <taxon>Bipolaris</taxon>
    </lineage>
</organism>
<sequence>MLLLPRIFYSSRTAFHNTSNWPSVTALLKHFSTFVTPLSTMSASTLDINSTFDLPNSQYKIPKIGFGVYLSPKDLCVKSCKKAFEAGYRHIDTAQYYANEEQVGQALAESGLPREDIYITSKIMSPEEDVESTYKKVVESVEKLAGKDGYADLFLIHTPSGGKEARKTMWLALKKAKEEGKVRDIGVSNYGIGHIDEIATIDSKDALPAVNQIELHPWCQQREVVDYCKKRNIVVEAYCPIVRNEKANDATLGAIAKKHNKEPNQILIRWSLQKGFVPLPKSDNPSRIVGNADIYDFELDKDDMATLDGLDQGAKGAIVQAVSNS</sequence>
<accession>A0A8H5ZK35</accession>
<evidence type="ECO:0000256" key="1">
    <source>
        <dbReference type="ARBA" id="ARBA00007905"/>
    </source>
</evidence>
<dbReference type="AlphaFoldDB" id="A0A8H5ZK35"/>
<comment type="caution">
    <text evidence="7">The sequence shown here is derived from an EMBL/GenBank/DDBJ whole genome shotgun (WGS) entry which is preliminary data.</text>
</comment>
<dbReference type="CDD" id="cd19071">
    <property type="entry name" value="AKR_AKR1-5-like"/>
    <property type="match status" value="1"/>
</dbReference>
<evidence type="ECO:0000256" key="4">
    <source>
        <dbReference type="PIRSR" id="PIRSR000097-2"/>
    </source>
</evidence>
<dbReference type="InterPro" id="IPR018170">
    <property type="entry name" value="Aldo/ket_reductase_CS"/>
</dbReference>
<proteinExistence type="inferred from homology"/>